<reference evidence="2 3" key="1">
    <citation type="submission" date="2017-09" db="EMBL/GenBank/DDBJ databases">
        <title>Depth-based differentiation of microbial function through sediment-hosted aquifers and enrichment of novel symbionts in the deep terrestrial subsurface.</title>
        <authorList>
            <person name="Probst A.J."/>
            <person name="Ladd B."/>
            <person name="Jarett J.K."/>
            <person name="Geller-Mcgrath D.E."/>
            <person name="Sieber C.M."/>
            <person name="Emerson J.B."/>
            <person name="Anantharaman K."/>
            <person name="Thomas B.C."/>
            <person name="Malmstrom R."/>
            <person name="Stieglmeier M."/>
            <person name="Klingl A."/>
            <person name="Woyke T."/>
            <person name="Ryan C.M."/>
            <person name="Banfield J.F."/>
        </authorList>
    </citation>
    <scope>NUCLEOTIDE SEQUENCE [LARGE SCALE GENOMIC DNA]</scope>
    <source>
        <strain evidence="2">CG08_land_8_20_14_0_20_45_16</strain>
    </source>
</reference>
<gene>
    <name evidence="2" type="ORF">COT42_07180</name>
</gene>
<protein>
    <recommendedName>
        <fullName evidence="4">F5/8 type C domain-containing protein</fullName>
    </recommendedName>
</protein>
<keyword evidence="1" id="KW-0732">Signal</keyword>
<feature type="signal peptide" evidence="1">
    <location>
        <begin position="1"/>
        <end position="23"/>
    </location>
</feature>
<dbReference type="AlphaFoldDB" id="A0A2H0XX40"/>
<feature type="chain" id="PRO_5013648352" description="F5/8 type C domain-containing protein" evidence="1">
    <location>
        <begin position="24"/>
        <end position="249"/>
    </location>
</feature>
<dbReference type="EMBL" id="PEYM01000120">
    <property type="protein sequence ID" value="PIS28709.1"/>
    <property type="molecule type" value="Genomic_DNA"/>
</dbReference>
<evidence type="ECO:0000313" key="3">
    <source>
        <dbReference type="Proteomes" id="UP000231343"/>
    </source>
</evidence>
<organism evidence="2 3">
    <name type="scientific">Candidatus Saganbacteria bacterium CG08_land_8_20_14_0_20_45_16</name>
    <dbReference type="NCBI Taxonomy" id="2014293"/>
    <lineage>
        <taxon>Bacteria</taxon>
        <taxon>Bacillati</taxon>
        <taxon>Saganbacteria</taxon>
    </lineage>
</organism>
<name>A0A2H0XX40_UNCSA</name>
<accession>A0A2H0XX40</accession>
<evidence type="ECO:0000313" key="2">
    <source>
        <dbReference type="EMBL" id="PIS28709.1"/>
    </source>
</evidence>
<dbReference type="InterPro" id="IPR008979">
    <property type="entry name" value="Galactose-bd-like_sf"/>
</dbReference>
<evidence type="ECO:0000256" key="1">
    <source>
        <dbReference type="SAM" id="SignalP"/>
    </source>
</evidence>
<dbReference type="SUPFAM" id="SSF49785">
    <property type="entry name" value="Galactose-binding domain-like"/>
    <property type="match status" value="1"/>
</dbReference>
<evidence type="ECO:0008006" key="4">
    <source>
        <dbReference type="Google" id="ProtNLM"/>
    </source>
</evidence>
<sequence>MKKIGLTLFLLASLGLLVSSAMAMGGAPDTNTTNNSSPTSDKTATVGQAGDKYVIDDFESGSLRAPREWWTFDIQTAKAVSNDTYTGGEREVAGQAGKYSLLLKGNAKNWYSGGCGTYLAKENLDFAKYNALSVDIYGNGPGSGTIKIELLDDDNNNWQVEQDPAKSYAPIYDDKYVTDIRVDWQGWKRVVIAFDDFVDDNPGVGDDVFNFKQASGSGGLLQLQVICLGSKGDALVNLNLDNIVLIVED</sequence>
<dbReference type="Proteomes" id="UP000231343">
    <property type="component" value="Unassembled WGS sequence"/>
</dbReference>
<dbReference type="Gene3D" id="2.60.120.430">
    <property type="entry name" value="Galactose-binding lectin"/>
    <property type="match status" value="1"/>
</dbReference>
<proteinExistence type="predicted"/>
<comment type="caution">
    <text evidence="2">The sequence shown here is derived from an EMBL/GenBank/DDBJ whole genome shotgun (WGS) entry which is preliminary data.</text>
</comment>